<accession>A0ABM4DFR0</accession>
<dbReference type="Proteomes" id="UP001652625">
    <property type="component" value="Chromosome 14"/>
</dbReference>
<dbReference type="RefSeq" id="XP_065673259.1">
    <property type="nucleotide sequence ID" value="XM_065817187.1"/>
</dbReference>
<reference evidence="2" key="1">
    <citation type="submission" date="2025-08" db="UniProtKB">
        <authorList>
            <consortium name="RefSeq"/>
        </authorList>
    </citation>
    <scope>IDENTIFICATION</scope>
</reference>
<name>A0ABM4DFR0_HYDVU</name>
<sequence>MKLQSGYCDWLICGPVLVRVWIDSKSIHILSIIHYTNYDDEVAYNMFYVQQNEKKSSWWNKCSISPLPLKITIPICYNMKIGEIHTLIRQNKLLPNDKSFFSSVLTLLSLVDITLNDCECKNFIKVYCKKWIAANNDANYFEKSNEKWLAQDFQFTYITLNSTVNDVGRPCCSFKNSCNKTKKRKLNNVINSLSGSELLHATKLKFRNEFKCKTARKIAEISDEKPVKNFMKYTPDEGLALVVDGGLSKSIYQLLRNGAEEKGCHIYPLYNDIRFSKSKCYPKNVYVDEYAVNIPLKDLLMHTLERLCDVQAPVLITMLEELTKLTFRCKAGFDGATGQSVYKQVSHNENIERNLKNEECLFMTCIVPLELSGFYNNKNVVVWRNEKPSSTAYCRPVKFSFQKETKNVVEEEKKTIVSEIENCDVINITFAGKELAVKCFIELTMVDGKIQTILSTMTNSTQCCPVCGLSPKNMNNLEKVMNLDTNNLEFKYGLSSLHAWINFFELILHVGYKKETGKWQARAVADKLAVEQVKCRIQTDFMNQLGLVVDFPKSGGSGTSKDGNTSRRAFANYKLTAEILKVDETLIYYFYIILVTLSSGYEIDTIKFKVFCITALKLYISNYSWYYMSQSVHKILVHCHAIIERQFLPIGIMSEDALEARNKDFKNFREHFSRKTSRKDTNQDLINRLLVSSDPVITSLRKLKLNNNQSLHKFPSEVLELLKESAP</sequence>
<evidence type="ECO:0000313" key="2">
    <source>
        <dbReference type="RefSeq" id="XP_065673259.1"/>
    </source>
</evidence>
<proteinExistence type="predicted"/>
<keyword evidence="1" id="KW-1185">Reference proteome</keyword>
<evidence type="ECO:0000313" key="1">
    <source>
        <dbReference type="Proteomes" id="UP001652625"/>
    </source>
</evidence>
<organism evidence="1 2">
    <name type="scientific">Hydra vulgaris</name>
    <name type="common">Hydra</name>
    <name type="synonym">Hydra attenuata</name>
    <dbReference type="NCBI Taxonomy" id="6087"/>
    <lineage>
        <taxon>Eukaryota</taxon>
        <taxon>Metazoa</taxon>
        <taxon>Cnidaria</taxon>
        <taxon>Hydrozoa</taxon>
        <taxon>Hydroidolina</taxon>
        <taxon>Anthoathecata</taxon>
        <taxon>Aplanulata</taxon>
        <taxon>Hydridae</taxon>
        <taxon>Hydra</taxon>
    </lineage>
</organism>
<dbReference type="GeneID" id="136090487"/>
<protein>
    <submittedName>
        <fullName evidence="2">Uncharacterized protein LOC136090487</fullName>
    </submittedName>
</protein>
<gene>
    <name evidence="2" type="primary">LOC136090487</name>
</gene>